<dbReference type="PANTHER" id="PTHR48100:SF58">
    <property type="entry name" value="PE-PGRS FAMILY PROTEIN PE_PGRS11"/>
    <property type="match status" value="1"/>
</dbReference>
<protein>
    <submittedName>
        <fullName evidence="1">Histidine phosphatase family protein</fullName>
    </submittedName>
</protein>
<sequence>MSATGAAYPGEVRILLVRHAQTTANAGGELSTVAPGPSLTALGREQADALASVFVDEHLQGRPLDGVYVSTLVRTTQTIEPLARLLDLPIVQLDGTHEIEAGDFEGSTDSESMAAYLAPIRRWAQGDLGATIPGAYDGTHFLARFDGSLAQVHATHGDDAVVVVVSHAGAMRVWLGGRTENLDPAFSAAHRLENTGVVELDGSPSDGWRVVRWQGEPIGGDALAEAVDSDPLGETVL</sequence>
<dbReference type="CDD" id="cd07067">
    <property type="entry name" value="HP_PGM_like"/>
    <property type="match status" value="1"/>
</dbReference>
<dbReference type="Proteomes" id="UP001501295">
    <property type="component" value="Unassembled WGS sequence"/>
</dbReference>
<dbReference type="SMART" id="SM00855">
    <property type="entry name" value="PGAM"/>
    <property type="match status" value="1"/>
</dbReference>
<dbReference type="PANTHER" id="PTHR48100">
    <property type="entry name" value="BROAD-SPECIFICITY PHOSPHATASE YOR283W-RELATED"/>
    <property type="match status" value="1"/>
</dbReference>
<gene>
    <name evidence="1" type="ORF">GCM10025780_28310</name>
</gene>
<dbReference type="InterPro" id="IPR013078">
    <property type="entry name" value="His_Pase_superF_clade-1"/>
</dbReference>
<dbReference type="InterPro" id="IPR050275">
    <property type="entry name" value="PGM_Phosphatase"/>
</dbReference>
<evidence type="ECO:0000313" key="1">
    <source>
        <dbReference type="EMBL" id="GAA4681267.1"/>
    </source>
</evidence>
<dbReference type="InterPro" id="IPR029033">
    <property type="entry name" value="His_PPase_superfam"/>
</dbReference>
<accession>A0ABP8W4K6</accession>
<organism evidence="1 2">
    <name type="scientific">Frondihabitans cladoniiphilus</name>
    <dbReference type="NCBI Taxonomy" id="715785"/>
    <lineage>
        <taxon>Bacteria</taxon>
        <taxon>Bacillati</taxon>
        <taxon>Actinomycetota</taxon>
        <taxon>Actinomycetes</taxon>
        <taxon>Micrococcales</taxon>
        <taxon>Microbacteriaceae</taxon>
        <taxon>Frondihabitans</taxon>
    </lineage>
</organism>
<comment type="caution">
    <text evidence="1">The sequence shown here is derived from an EMBL/GenBank/DDBJ whole genome shotgun (WGS) entry which is preliminary data.</text>
</comment>
<name>A0ABP8W4K6_9MICO</name>
<reference evidence="2" key="1">
    <citation type="journal article" date="2019" name="Int. J. Syst. Evol. Microbiol.">
        <title>The Global Catalogue of Microorganisms (GCM) 10K type strain sequencing project: providing services to taxonomists for standard genome sequencing and annotation.</title>
        <authorList>
            <consortium name="The Broad Institute Genomics Platform"/>
            <consortium name="The Broad Institute Genome Sequencing Center for Infectious Disease"/>
            <person name="Wu L."/>
            <person name="Ma J."/>
        </authorList>
    </citation>
    <scope>NUCLEOTIDE SEQUENCE [LARGE SCALE GENOMIC DNA]</scope>
    <source>
        <strain evidence="2">JCM 18956</strain>
    </source>
</reference>
<proteinExistence type="predicted"/>
<keyword evidence="2" id="KW-1185">Reference proteome</keyword>
<dbReference type="EMBL" id="BAABLM010000005">
    <property type="protein sequence ID" value="GAA4681267.1"/>
    <property type="molecule type" value="Genomic_DNA"/>
</dbReference>
<dbReference type="Gene3D" id="3.40.50.1240">
    <property type="entry name" value="Phosphoglycerate mutase-like"/>
    <property type="match status" value="1"/>
</dbReference>
<dbReference type="SUPFAM" id="SSF53254">
    <property type="entry name" value="Phosphoglycerate mutase-like"/>
    <property type="match status" value="1"/>
</dbReference>
<evidence type="ECO:0000313" key="2">
    <source>
        <dbReference type="Proteomes" id="UP001501295"/>
    </source>
</evidence>
<dbReference type="Pfam" id="PF00300">
    <property type="entry name" value="His_Phos_1"/>
    <property type="match status" value="1"/>
</dbReference>